<name>A0A1V8SQ84_9PEZI</name>
<dbReference type="PANTHER" id="PTHR10622:SF10">
    <property type="entry name" value="HET DOMAIN-CONTAINING PROTEIN"/>
    <property type="match status" value="1"/>
</dbReference>
<protein>
    <recommendedName>
        <fullName evidence="1">Heterokaryon incompatibility domain-containing protein</fullName>
    </recommendedName>
</protein>
<dbReference type="InParanoid" id="A0A1V8SQ84"/>
<dbReference type="PANTHER" id="PTHR10622">
    <property type="entry name" value="HET DOMAIN-CONTAINING PROTEIN"/>
    <property type="match status" value="1"/>
</dbReference>
<accession>A0A1V8SQ84</accession>
<dbReference type="STRING" id="1507870.A0A1V8SQ84"/>
<evidence type="ECO:0000313" key="3">
    <source>
        <dbReference type="Proteomes" id="UP000192596"/>
    </source>
</evidence>
<dbReference type="EMBL" id="NAJO01000031">
    <property type="protein sequence ID" value="OQO01327.1"/>
    <property type="molecule type" value="Genomic_DNA"/>
</dbReference>
<dbReference type="InterPro" id="IPR010730">
    <property type="entry name" value="HET"/>
</dbReference>
<dbReference type="Pfam" id="PF06985">
    <property type="entry name" value="HET"/>
    <property type="match status" value="1"/>
</dbReference>
<reference evidence="3" key="1">
    <citation type="submission" date="2017-03" db="EMBL/GenBank/DDBJ databases">
        <title>Genomes of endolithic fungi from Antarctica.</title>
        <authorList>
            <person name="Coleine C."/>
            <person name="Masonjones S."/>
            <person name="Stajich J.E."/>
        </authorList>
    </citation>
    <scope>NUCLEOTIDE SEQUENCE [LARGE SCALE GENOMIC DNA]</scope>
    <source>
        <strain evidence="3">CCFEE 5527</strain>
    </source>
</reference>
<dbReference type="AlphaFoldDB" id="A0A1V8SQ84"/>
<dbReference type="Proteomes" id="UP000192596">
    <property type="component" value="Unassembled WGS sequence"/>
</dbReference>
<keyword evidence="3" id="KW-1185">Reference proteome</keyword>
<organism evidence="2 3">
    <name type="scientific">Cryoendolithus antarcticus</name>
    <dbReference type="NCBI Taxonomy" id="1507870"/>
    <lineage>
        <taxon>Eukaryota</taxon>
        <taxon>Fungi</taxon>
        <taxon>Dikarya</taxon>
        <taxon>Ascomycota</taxon>
        <taxon>Pezizomycotina</taxon>
        <taxon>Dothideomycetes</taxon>
        <taxon>Dothideomycetidae</taxon>
        <taxon>Cladosporiales</taxon>
        <taxon>Cladosporiaceae</taxon>
        <taxon>Cryoendolithus</taxon>
    </lineage>
</organism>
<gene>
    <name evidence="2" type="ORF">B0A48_12882</name>
</gene>
<dbReference type="OrthoDB" id="674604at2759"/>
<evidence type="ECO:0000313" key="2">
    <source>
        <dbReference type="EMBL" id="OQO01327.1"/>
    </source>
</evidence>
<sequence>MRLLHWTENGFALEDVADPSDYRYAILSHRWHDDGEILYADILAYPNGPVAGWTVSHGDFHAAPIVPKARAWQKLRYAMQQTRKDGLEYLWVDTCCIDKTSSAELSESINSMYTWYQLAVGCYAYLSDVPGDCPLLSDASDSHWKHAFANSIWFGRGWTLQELIAPRIVHFFGADWNYLGVMTGLVQTIAECTAIHSKLLSGEYALEVFNMAQRISWMAGRATTRVEDEAYCLLGLLGVNMPLLYGEGRIAFQRLQEEVIRSNDDLSVFAWNAPGAEAIDDSRFSLLAPSPASFTGCEGMWRTRGYHGACTFQLNNVSLQGTLNVVPISLDAAEAKRGNVLERFYIPLNCELGSDFSRVVALTVERLKRSQWEEDSPYLIVNRASPSPFLPGLDRLSIIDASHWLAARRQTITLLKKPPLSADGRLLRSDGNYSLQIFRSLPTDVGVLMITDVYPRDCVYAPEPASKPWRTPEVVIKSPVVVQRSRSAVTGLLFRIDFGGWYPDSGLADVFAVVFMVDQHRSPIKEGQGGPYEVSASAISPLERVLVFTPMHL</sequence>
<evidence type="ECO:0000259" key="1">
    <source>
        <dbReference type="Pfam" id="PF06985"/>
    </source>
</evidence>
<feature type="domain" description="Heterokaryon incompatibility" evidence="1">
    <location>
        <begin position="24"/>
        <end position="127"/>
    </location>
</feature>
<comment type="caution">
    <text evidence="2">The sequence shown here is derived from an EMBL/GenBank/DDBJ whole genome shotgun (WGS) entry which is preliminary data.</text>
</comment>
<proteinExistence type="predicted"/>